<feature type="chain" id="PRO_5016285357" evidence="1">
    <location>
        <begin position="24"/>
        <end position="182"/>
    </location>
</feature>
<dbReference type="Proteomes" id="UP000247454">
    <property type="component" value="Unassembled WGS sequence"/>
</dbReference>
<accession>A0A318T7V3</accession>
<feature type="signal peptide" evidence="1">
    <location>
        <begin position="1"/>
        <end position="23"/>
    </location>
</feature>
<evidence type="ECO:0000256" key="1">
    <source>
        <dbReference type="SAM" id="SignalP"/>
    </source>
</evidence>
<name>A0A318T7V3_9HYPH</name>
<dbReference type="OrthoDB" id="7362478at2"/>
<dbReference type="InterPro" id="IPR009333">
    <property type="entry name" value="DUF992"/>
</dbReference>
<dbReference type="Pfam" id="PF06186">
    <property type="entry name" value="DUF992"/>
    <property type="match status" value="1"/>
</dbReference>
<gene>
    <name evidence="2" type="ORF">C7477_12255</name>
</gene>
<dbReference type="AlphaFoldDB" id="A0A318T7V3"/>
<proteinExistence type="predicted"/>
<comment type="caution">
    <text evidence="2">The sequence shown here is derived from an EMBL/GenBank/DDBJ whole genome shotgun (WGS) entry which is preliminary data.</text>
</comment>
<evidence type="ECO:0000313" key="3">
    <source>
        <dbReference type="Proteomes" id="UP000247454"/>
    </source>
</evidence>
<organism evidence="2 3">
    <name type="scientific">Phyllobacterium leguminum</name>
    <dbReference type="NCBI Taxonomy" id="314237"/>
    <lineage>
        <taxon>Bacteria</taxon>
        <taxon>Pseudomonadati</taxon>
        <taxon>Pseudomonadota</taxon>
        <taxon>Alphaproteobacteria</taxon>
        <taxon>Hyphomicrobiales</taxon>
        <taxon>Phyllobacteriaceae</taxon>
        <taxon>Phyllobacterium</taxon>
    </lineage>
</organism>
<evidence type="ECO:0000313" key="2">
    <source>
        <dbReference type="EMBL" id="PYE86629.1"/>
    </source>
</evidence>
<keyword evidence="3" id="KW-1185">Reference proteome</keyword>
<protein>
    <submittedName>
        <fullName evidence="2">Uncharacterized protein DUF992</fullName>
    </submittedName>
</protein>
<reference evidence="2 3" key="1">
    <citation type="submission" date="2018-06" db="EMBL/GenBank/DDBJ databases">
        <title>Genomic Encyclopedia of Type Strains, Phase III (KMG-III): the genomes of soil and plant-associated and newly described type strains.</title>
        <authorList>
            <person name="Whitman W."/>
        </authorList>
    </citation>
    <scope>NUCLEOTIDE SEQUENCE [LARGE SCALE GENOMIC DNA]</scope>
    <source>
        <strain evidence="2 3">ORS 1419</strain>
    </source>
</reference>
<keyword evidence="1" id="KW-0732">Signal</keyword>
<sequence>MKKIVAAALAALPVLAFGGTALAADMIREAPPVQVQPDQRDGVRIGYLDCRVGGGVGYVIGSAKEADCVFTSTMGGGEPLDHYTGVIRKLGVDLGFTTEGRMIWAVFAPTAGYHHGSLAGLYQGLTAEASFGLGGGLNVMGGGTAGSVQLQLVSLTGLKGLNLAATSTSMTLTPATPAMPAG</sequence>
<dbReference type="EMBL" id="QJTF01000022">
    <property type="protein sequence ID" value="PYE86629.1"/>
    <property type="molecule type" value="Genomic_DNA"/>
</dbReference>
<dbReference type="RefSeq" id="WP_110753859.1">
    <property type="nucleotide sequence ID" value="NZ_QJTF01000022.1"/>
</dbReference>